<dbReference type="PANTHER" id="PTHR30336">
    <property type="entry name" value="INNER MEMBRANE PROTEIN, PROBABLE PERMEASE"/>
    <property type="match status" value="1"/>
</dbReference>
<keyword evidence="1" id="KW-0472">Membrane</keyword>
<dbReference type="CDD" id="cd06259">
    <property type="entry name" value="YdcF-like"/>
    <property type="match status" value="1"/>
</dbReference>
<dbReference type="InterPro" id="IPR003848">
    <property type="entry name" value="DUF218"/>
</dbReference>
<dbReference type="PANTHER" id="PTHR30336:SF4">
    <property type="entry name" value="ENVELOPE BIOGENESIS FACTOR ELYC"/>
    <property type="match status" value="1"/>
</dbReference>
<feature type="transmembrane region" description="Helical" evidence="1">
    <location>
        <begin position="17"/>
        <end position="39"/>
    </location>
</feature>
<keyword evidence="1" id="KW-1133">Transmembrane helix</keyword>
<dbReference type="InterPro" id="IPR014729">
    <property type="entry name" value="Rossmann-like_a/b/a_fold"/>
</dbReference>
<feature type="transmembrane region" description="Helical" evidence="1">
    <location>
        <begin position="46"/>
        <end position="64"/>
    </location>
</feature>
<sequence>MATGPVMEGLFFPLSKLFWMAVRPESWLLGLMLVALAGLLLHRRRLAVTALSLAIAAFLVIALLRPADTLLGPLERAYPANPDVTAPAAIVVLGGGEEAVRTDTYGQPHISDKGDRFLAAIALARRYPEARVVFTGGTGWFRTGFLPGSEVARQIFTGAGIAEERLILEGRSLNTWQNAVNTLPLMADLPEGGIVLVTSAFHMRRSVEVFCAAGWRSLIPYPTDFRILALGHRLGWRFAENLQELNQAAKEWIGLLAYRHTGRGVSPQTRPGCLLP</sequence>
<reference evidence="3 4" key="1">
    <citation type="submission" date="2024-07" db="EMBL/GenBank/DDBJ databases">
        <authorList>
            <person name="Kang M."/>
        </authorList>
    </citation>
    <scope>NUCLEOTIDE SEQUENCE [LARGE SCALE GENOMIC DNA]</scope>
    <source>
        <strain evidence="3 4">DFM31</strain>
    </source>
</reference>
<keyword evidence="4" id="KW-1185">Reference proteome</keyword>
<comment type="caution">
    <text evidence="3">The sequence shown here is derived from an EMBL/GenBank/DDBJ whole genome shotgun (WGS) entry which is preliminary data.</text>
</comment>
<dbReference type="InterPro" id="IPR051599">
    <property type="entry name" value="Cell_Envelope_Assoc"/>
</dbReference>
<evidence type="ECO:0000313" key="4">
    <source>
        <dbReference type="Proteomes" id="UP001553161"/>
    </source>
</evidence>
<organism evidence="3 4">
    <name type="scientific">Meridianimarinicoccus marinus</name>
    <dbReference type="NCBI Taxonomy" id="3231483"/>
    <lineage>
        <taxon>Bacteria</taxon>
        <taxon>Pseudomonadati</taxon>
        <taxon>Pseudomonadota</taxon>
        <taxon>Alphaproteobacteria</taxon>
        <taxon>Rhodobacterales</taxon>
        <taxon>Paracoccaceae</taxon>
        <taxon>Meridianimarinicoccus</taxon>
    </lineage>
</organism>
<name>A0ABV3LBI4_9RHOB</name>
<dbReference type="Proteomes" id="UP001553161">
    <property type="component" value="Unassembled WGS sequence"/>
</dbReference>
<dbReference type="RefSeq" id="WP_366194867.1">
    <property type="nucleotide sequence ID" value="NZ_JBFBVU010000050.1"/>
</dbReference>
<dbReference type="EMBL" id="JBFBVU010000050">
    <property type="protein sequence ID" value="MEV8468912.1"/>
    <property type="molecule type" value="Genomic_DNA"/>
</dbReference>
<protein>
    <submittedName>
        <fullName evidence="3">YdcF family protein</fullName>
    </submittedName>
</protein>
<gene>
    <name evidence="3" type="ORF">AB0T83_19365</name>
</gene>
<accession>A0ABV3LBI4</accession>
<evidence type="ECO:0000256" key="1">
    <source>
        <dbReference type="SAM" id="Phobius"/>
    </source>
</evidence>
<proteinExistence type="predicted"/>
<feature type="domain" description="DUF218" evidence="2">
    <location>
        <begin position="89"/>
        <end position="254"/>
    </location>
</feature>
<keyword evidence="1" id="KW-0812">Transmembrane</keyword>
<dbReference type="Gene3D" id="3.40.50.620">
    <property type="entry name" value="HUPs"/>
    <property type="match status" value="1"/>
</dbReference>
<evidence type="ECO:0000259" key="2">
    <source>
        <dbReference type="Pfam" id="PF02698"/>
    </source>
</evidence>
<evidence type="ECO:0000313" key="3">
    <source>
        <dbReference type="EMBL" id="MEV8468912.1"/>
    </source>
</evidence>
<dbReference type="Pfam" id="PF02698">
    <property type="entry name" value="DUF218"/>
    <property type="match status" value="1"/>
</dbReference>